<dbReference type="AlphaFoldDB" id="A0AAW9JVQ8"/>
<reference evidence="2" key="1">
    <citation type="submission" date="2023-08" db="EMBL/GenBank/DDBJ databases">
        <title>Genomic characterization of piscicolin 126 produced by Carnobacterium maltaromaticum CM22 strain isolated from salmon (Salmo salar).</title>
        <authorList>
            <person name="Gonzalez-Gragera E."/>
            <person name="Garcia-Lopez J.D."/>
            <person name="Teso-Perez C."/>
            <person name="Gimenez-Hernandez I."/>
            <person name="Peralta-Sanchez J.M."/>
            <person name="Valdivia E."/>
            <person name="Montalban-Lopez M."/>
            <person name="Martin-Platero A.M."/>
            <person name="Banos A."/>
            <person name="Martinez-Bueno M."/>
        </authorList>
    </citation>
    <scope>NUCLEOTIDE SEQUENCE</scope>
    <source>
        <strain evidence="2">CM22</strain>
    </source>
</reference>
<dbReference type="Proteomes" id="UP001290462">
    <property type="component" value="Unassembled WGS sequence"/>
</dbReference>
<dbReference type="Gene3D" id="1.10.10.2910">
    <property type="match status" value="1"/>
</dbReference>
<dbReference type="RefSeq" id="WP_322809341.1">
    <property type="nucleotide sequence ID" value="NZ_JAVBVO010000003.1"/>
</dbReference>
<sequence>MTTNRSNIIKNTINNNFKKFGTYDPFLLAKNLKVRIEYCQFNGNPLGKAFCHDVFPTIMLDYSIKNDPQEFFICAHELCHILNHSHAKSLYKLNQFAKANMEIEANYFASELVIEDFKQSYNKYPDNFEEIQKNYGVPNNLIENFF</sequence>
<accession>A0AAW9JVQ8</accession>
<organism evidence="2 3">
    <name type="scientific">Carnobacterium maltaromaticum</name>
    <name type="common">Carnobacterium piscicola</name>
    <dbReference type="NCBI Taxonomy" id="2751"/>
    <lineage>
        <taxon>Bacteria</taxon>
        <taxon>Bacillati</taxon>
        <taxon>Bacillota</taxon>
        <taxon>Bacilli</taxon>
        <taxon>Lactobacillales</taxon>
        <taxon>Carnobacteriaceae</taxon>
        <taxon>Carnobacterium</taxon>
    </lineage>
</organism>
<evidence type="ECO:0000313" key="2">
    <source>
        <dbReference type="EMBL" id="MDZ5759663.1"/>
    </source>
</evidence>
<dbReference type="InterPro" id="IPR010359">
    <property type="entry name" value="IrrE_HExxH"/>
</dbReference>
<name>A0AAW9JVQ8_CARML</name>
<protein>
    <submittedName>
        <fullName evidence="2">ImmA/IrrE family metallo-endopeptidase</fullName>
    </submittedName>
</protein>
<feature type="domain" description="IrrE N-terminal-like" evidence="1">
    <location>
        <begin position="30"/>
        <end position="142"/>
    </location>
</feature>
<dbReference type="EMBL" id="JAVBVO010000003">
    <property type="protein sequence ID" value="MDZ5759663.1"/>
    <property type="molecule type" value="Genomic_DNA"/>
</dbReference>
<evidence type="ECO:0000259" key="1">
    <source>
        <dbReference type="Pfam" id="PF06114"/>
    </source>
</evidence>
<dbReference type="Pfam" id="PF06114">
    <property type="entry name" value="Peptidase_M78"/>
    <property type="match status" value="1"/>
</dbReference>
<proteinExistence type="predicted"/>
<comment type="caution">
    <text evidence="2">The sequence shown here is derived from an EMBL/GenBank/DDBJ whole genome shotgun (WGS) entry which is preliminary data.</text>
</comment>
<evidence type="ECO:0000313" key="3">
    <source>
        <dbReference type="Proteomes" id="UP001290462"/>
    </source>
</evidence>
<gene>
    <name evidence="2" type="ORF">RAK27_13455</name>
</gene>